<dbReference type="Proteomes" id="UP000606172">
    <property type="component" value="Unassembled WGS sequence"/>
</dbReference>
<comment type="caution">
    <text evidence="2">The sequence shown here is derived from an EMBL/GenBank/DDBJ whole genome shotgun (WGS) entry which is preliminary data.</text>
</comment>
<protein>
    <recommendedName>
        <fullName evidence="1">Carboxylesterase type B domain-containing protein</fullName>
    </recommendedName>
</protein>
<dbReference type="EMBL" id="BOOW01000006">
    <property type="protein sequence ID" value="GII90574.1"/>
    <property type="molecule type" value="Genomic_DNA"/>
</dbReference>
<dbReference type="SUPFAM" id="SSF53474">
    <property type="entry name" value="alpha/beta-Hydrolases"/>
    <property type="match status" value="1"/>
</dbReference>
<dbReference type="Gene3D" id="3.40.50.1820">
    <property type="entry name" value="alpha/beta hydrolase"/>
    <property type="match status" value="2"/>
</dbReference>
<keyword evidence="3" id="KW-1185">Reference proteome</keyword>
<organism evidence="2 3">
    <name type="scientific">Sinosporangium siamense</name>
    <dbReference type="NCBI Taxonomy" id="1367973"/>
    <lineage>
        <taxon>Bacteria</taxon>
        <taxon>Bacillati</taxon>
        <taxon>Actinomycetota</taxon>
        <taxon>Actinomycetes</taxon>
        <taxon>Streptosporangiales</taxon>
        <taxon>Streptosporangiaceae</taxon>
        <taxon>Sinosporangium</taxon>
    </lineage>
</organism>
<dbReference type="Pfam" id="PF00135">
    <property type="entry name" value="COesterase"/>
    <property type="match status" value="2"/>
</dbReference>
<proteinExistence type="predicted"/>
<dbReference type="PANTHER" id="PTHR11559">
    <property type="entry name" value="CARBOXYLESTERASE"/>
    <property type="match status" value="1"/>
</dbReference>
<reference evidence="2" key="1">
    <citation type="submission" date="2021-01" db="EMBL/GenBank/DDBJ databases">
        <title>Whole genome shotgun sequence of Sinosporangium siamense NBRC 109515.</title>
        <authorList>
            <person name="Komaki H."/>
            <person name="Tamura T."/>
        </authorList>
    </citation>
    <scope>NUCLEOTIDE SEQUENCE</scope>
    <source>
        <strain evidence="2">NBRC 109515</strain>
    </source>
</reference>
<feature type="domain" description="Carboxylesterase type B" evidence="1">
    <location>
        <begin position="264"/>
        <end position="374"/>
    </location>
</feature>
<evidence type="ECO:0000313" key="2">
    <source>
        <dbReference type="EMBL" id="GII90574.1"/>
    </source>
</evidence>
<dbReference type="InterPro" id="IPR029058">
    <property type="entry name" value="AB_hydrolase_fold"/>
</dbReference>
<evidence type="ECO:0000259" key="1">
    <source>
        <dbReference type="Pfam" id="PF00135"/>
    </source>
</evidence>
<name>A0A919V9Y8_9ACTN</name>
<dbReference type="RefSeq" id="WP_204021068.1">
    <property type="nucleotide sequence ID" value="NZ_BOOW01000006.1"/>
</dbReference>
<dbReference type="AlphaFoldDB" id="A0A919V9Y8"/>
<feature type="domain" description="Carboxylesterase type B" evidence="1">
    <location>
        <begin position="75"/>
        <end position="258"/>
    </location>
</feature>
<dbReference type="InterPro" id="IPR050309">
    <property type="entry name" value="Type-B_Carboxylest/Lipase"/>
</dbReference>
<gene>
    <name evidence="2" type="ORF">Ssi02_08050</name>
</gene>
<sequence>MAGTRSTADGTNPPRRWQKHGVRLSRALAVQHRLHATAALALAAVVGLSACGAGGGAGGKTAPDVKTLAAQTRMSAVVQTDKGPIKGVVESNVRVFQGVPYAKPPLGELRWASPQPAEPWTETLDAGEPGSICPQDKQMGTGGSENEDCLYLNVTAPVTDRKKLPVFVWIHGGVGVAGSGSEYDARRLATVGQMVVVTFNYRIGIFGTLSHPKLDASSETGTSGGFGSEDQRAVMRWVKANAAAFGGDPRNVTIAGEKNIGKYVPSYFFEFAEQITTKPTPPSKVVPGAVHGSDVPYLFEYQRRPAPFTAKQKRFAEKMIKYWANFAAKGNPNGSGLPEWPVSTILRGHGQSLDSDGKGIRQADLARAHKCQFWNELYPQ</sequence>
<accession>A0A919V9Y8</accession>
<dbReference type="InterPro" id="IPR002018">
    <property type="entry name" value="CarbesteraseB"/>
</dbReference>
<evidence type="ECO:0000313" key="3">
    <source>
        <dbReference type="Proteomes" id="UP000606172"/>
    </source>
</evidence>